<dbReference type="AlphaFoldDB" id="A0ABC8RQH7"/>
<sequence length="166" mass="19098">MTRSYLIKLSSVGCAKSETLAPEAMDRSFGESFLLTNRSSPAIFYLSKSNEAVKGAFGKSTKEEEEEKGNPVKLHRCLSHVKVFIWFASSLNGTKLRSDYFHWMLSLCSDVGLAAESRSGSVRLYRAFITKDTWKFGERIFFRLYFLMRLKYVQILILLSRLNLHF</sequence>
<evidence type="ECO:0000313" key="5">
    <source>
        <dbReference type="Proteomes" id="UP001642360"/>
    </source>
</evidence>
<accession>A0ABC8RQH7</accession>
<comment type="similarity">
    <text evidence="1">Belongs to the PI3/PI4-kinase family. Type III PI4K subfamily.</text>
</comment>
<reference evidence="3 5" key="1">
    <citation type="submission" date="2024-02" db="EMBL/GenBank/DDBJ databases">
        <authorList>
            <person name="Vignale AGUSTIN F."/>
            <person name="Sosa J E."/>
            <person name="Modenutti C."/>
        </authorList>
    </citation>
    <scope>NUCLEOTIDE SEQUENCE [LARGE SCALE GENOMIC DNA]</scope>
</reference>
<proteinExistence type="inferred from homology"/>
<protein>
    <recommendedName>
        <fullName evidence="2">PI4-kinase N-terminal domain-containing protein</fullName>
    </recommendedName>
</protein>
<dbReference type="EMBL" id="CAUOFW020004195">
    <property type="protein sequence ID" value="CAK9164408.1"/>
    <property type="molecule type" value="Genomic_DNA"/>
</dbReference>
<feature type="domain" description="PI4-kinase N-terminal" evidence="2">
    <location>
        <begin position="72"/>
        <end position="121"/>
    </location>
</feature>
<keyword evidence="5" id="KW-1185">Reference proteome</keyword>
<name>A0ABC8RQH7_9AQUA</name>
<comment type="caution">
    <text evidence="3">The sequence shown here is derived from an EMBL/GenBank/DDBJ whole genome shotgun (WGS) entry which is preliminary data.</text>
</comment>
<dbReference type="Proteomes" id="UP001642360">
    <property type="component" value="Unassembled WGS sequence"/>
</dbReference>
<dbReference type="InterPro" id="IPR045495">
    <property type="entry name" value="PI4K_N"/>
</dbReference>
<evidence type="ECO:0000313" key="4">
    <source>
        <dbReference type="EMBL" id="CAK9164408.1"/>
    </source>
</evidence>
<dbReference type="Pfam" id="PF19274">
    <property type="entry name" value="PI4K_N"/>
    <property type="match status" value="1"/>
</dbReference>
<dbReference type="EMBL" id="CAUOFW020001614">
    <property type="protein sequence ID" value="CAK9146830.1"/>
    <property type="molecule type" value="Genomic_DNA"/>
</dbReference>
<gene>
    <name evidence="3" type="ORF">ILEXP_LOCUS14700</name>
    <name evidence="4" type="ORF">ILEXP_LOCUS33521</name>
</gene>
<organism evidence="3 5">
    <name type="scientific">Ilex paraguariensis</name>
    <name type="common">yerba mate</name>
    <dbReference type="NCBI Taxonomy" id="185542"/>
    <lineage>
        <taxon>Eukaryota</taxon>
        <taxon>Viridiplantae</taxon>
        <taxon>Streptophyta</taxon>
        <taxon>Embryophyta</taxon>
        <taxon>Tracheophyta</taxon>
        <taxon>Spermatophyta</taxon>
        <taxon>Magnoliopsida</taxon>
        <taxon>eudicotyledons</taxon>
        <taxon>Gunneridae</taxon>
        <taxon>Pentapetalae</taxon>
        <taxon>asterids</taxon>
        <taxon>campanulids</taxon>
        <taxon>Aquifoliales</taxon>
        <taxon>Aquifoliaceae</taxon>
        <taxon>Ilex</taxon>
    </lineage>
</organism>
<evidence type="ECO:0000256" key="1">
    <source>
        <dbReference type="ARBA" id="ARBA00006209"/>
    </source>
</evidence>
<evidence type="ECO:0000259" key="2">
    <source>
        <dbReference type="Pfam" id="PF19274"/>
    </source>
</evidence>
<evidence type="ECO:0000313" key="3">
    <source>
        <dbReference type="EMBL" id="CAK9146830.1"/>
    </source>
</evidence>